<evidence type="ECO:0000313" key="2">
    <source>
        <dbReference type="EMBL" id="EKV32700.1"/>
    </source>
</evidence>
<dbReference type="OrthoDB" id="5402098at2"/>
<dbReference type="EMBL" id="ANHY01000002">
    <property type="protein sequence ID" value="EKV32700.1"/>
    <property type="molecule type" value="Genomic_DNA"/>
</dbReference>
<proteinExistence type="predicted"/>
<sequence length="210" mass="22080">MTSRLDDTLLMAYVDGELDADEAARVERLLASDAQARETVRSLTQLNGMLSAAYADALREPVHQATAQRVAAAARTGPAPGWRGARRAAVAAAVPALVALGAGLAVLWQMPDAAGPGTVAPGGGALAAVLEEKRQQALETHLSGDPLHWTAAGGGGRITPLKTYRAEGGYCREYRETVSTTQGPRTTIGLACRQDGAWRVRYELKMGSET</sequence>
<dbReference type="STRING" id="1238182.C882_1537"/>
<organism evidence="2 3">
    <name type="scientific">Caenispirillum salinarum AK4</name>
    <dbReference type="NCBI Taxonomy" id="1238182"/>
    <lineage>
        <taxon>Bacteria</taxon>
        <taxon>Pseudomonadati</taxon>
        <taxon>Pseudomonadota</taxon>
        <taxon>Alphaproteobacteria</taxon>
        <taxon>Rhodospirillales</taxon>
        <taxon>Novispirillaceae</taxon>
        <taxon>Caenispirillum</taxon>
    </lineage>
</organism>
<feature type="domain" description="Putative zinc-finger" evidence="1">
    <location>
        <begin position="9"/>
        <end position="28"/>
    </location>
</feature>
<dbReference type="eggNOG" id="COG5662">
    <property type="taxonomic scope" value="Bacteria"/>
</dbReference>
<name>K9H395_9PROT</name>
<keyword evidence="3" id="KW-1185">Reference proteome</keyword>
<dbReference type="Pfam" id="PF13490">
    <property type="entry name" value="zf-HC2"/>
    <property type="match status" value="1"/>
</dbReference>
<dbReference type="RefSeq" id="WP_009538527.1">
    <property type="nucleotide sequence ID" value="NZ_ANHY01000002.1"/>
</dbReference>
<gene>
    <name evidence="2" type="ORF">C882_1537</name>
</gene>
<dbReference type="Gene3D" id="1.10.10.1320">
    <property type="entry name" value="Anti-sigma factor, zinc-finger domain"/>
    <property type="match status" value="1"/>
</dbReference>
<accession>K9H395</accession>
<comment type="caution">
    <text evidence="2">The sequence shown here is derived from an EMBL/GenBank/DDBJ whole genome shotgun (WGS) entry which is preliminary data.</text>
</comment>
<protein>
    <recommendedName>
        <fullName evidence="1">Putative zinc-finger domain-containing protein</fullName>
    </recommendedName>
</protein>
<dbReference type="AlphaFoldDB" id="K9H395"/>
<dbReference type="Proteomes" id="UP000009881">
    <property type="component" value="Unassembled WGS sequence"/>
</dbReference>
<evidence type="ECO:0000313" key="3">
    <source>
        <dbReference type="Proteomes" id="UP000009881"/>
    </source>
</evidence>
<evidence type="ECO:0000259" key="1">
    <source>
        <dbReference type="Pfam" id="PF13490"/>
    </source>
</evidence>
<dbReference type="InterPro" id="IPR041916">
    <property type="entry name" value="Anti_sigma_zinc_sf"/>
</dbReference>
<dbReference type="InterPro" id="IPR027383">
    <property type="entry name" value="Znf_put"/>
</dbReference>
<reference evidence="2 3" key="1">
    <citation type="journal article" date="2013" name="Genome Announc.">
        <title>Draft Genome Sequence of an Alphaproteobacterium, Caenispirillum salinarum AK4(T), Isolated from a Solar Saltern.</title>
        <authorList>
            <person name="Khatri I."/>
            <person name="Singh A."/>
            <person name="Korpole S."/>
            <person name="Pinnaka A.K."/>
            <person name="Subramanian S."/>
        </authorList>
    </citation>
    <scope>NUCLEOTIDE SEQUENCE [LARGE SCALE GENOMIC DNA]</scope>
    <source>
        <strain evidence="2 3">AK4</strain>
    </source>
</reference>